<dbReference type="PANTHER" id="PTHR13593">
    <property type="match status" value="1"/>
</dbReference>
<dbReference type="PROSITE" id="PS50007">
    <property type="entry name" value="PIPLC_X_DOMAIN"/>
    <property type="match status" value="1"/>
</dbReference>
<name>A0A165QJS0_EXIGL</name>
<dbReference type="InterPro" id="IPR051057">
    <property type="entry name" value="PI-PLC_domain"/>
</dbReference>
<dbReference type="OrthoDB" id="1046782at2759"/>
<dbReference type="EMBL" id="KV425882">
    <property type="protein sequence ID" value="KZW03717.1"/>
    <property type="molecule type" value="Genomic_DNA"/>
</dbReference>
<accession>A0A165QJS0</accession>
<gene>
    <name evidence="2" type="ORF">EXIGLDRAFT_758046</name>
</gene>
<evidence type="ECO:0000256" key="1">
    <source>
        <dbReference type="SAM" id="SignalP"/>
    </source>
</evidence>
<evidence type="ECO:0000313" key="3">
    <source>
        <dbReference type="Proteomes" id="UP000077266"/>
    </source>
</evidence>
<proteinExistence type="predicted"/>
<dbReference type="STRING" id="1314781.A0A165QJS0"/>
<dbReference type="SUPFAM" id="SSF51695">
    <property type="entry name" value="PLC-like phosphodiesterases"/>
    <property type="match status" value="1"/>
</dbReference>
<dbReference type="Gene3D" id="3.20.20.190">
    <property type="entry name" value="Phosphatidylinositol (PI) phosphodiesterase"/>
    <property type="match status" value="1"/>
</dbReference>
<reference evidence="2 3" key="1">
    <citation type="journal article" date="2016" name="Mol. Biol. Evol.">
        <title>Comparative Genomics of Early-Diverging Mushroom-Forming Fungi Provides Insights into the Origins of Lignocellulose Decay Capabilities.</title>
        <authorList>
            <person name="Nagy L.G."/>
            <person name="Riley R."/>
            <person name="Tritt A."/>
            <person name="Adam C."/>
            <person name="Daum C."/>
            <person name="Floudas D."/>
            <person name="Sun H."/>
            <person name="Yadav J.S."/>
            <person name="Pangilinan J."/>
            <person name="Larsson K.H."/>
            <person name="Matsuura K."/>
            <person name="Barry K."/>
            <person name="Labutti K."/>
            <person name="Kuo R."/>
            <person name="Ohm R.A."/>
            <person name="Bhattacharya S.S."/>
            <person name="Shirouzu T."/>
            <person name="Yoshinaga Y."/>
            <person name="Martin F.M."/>
            <person name="Grigoriev I.V."/>
            <person name="Hibbett D.S."/>
        </authorList>
    </citation>
    <scope>NUCLEOTIDE SEQUENCE [LARGE SCALE GENOMIC DNA]</scope>
    <source>
        <strain evidence="2 3">HHB12029</strain>
    </source>
</reference>
<dbReference type="InParanoid" id="A0A165QJS0"/>
<sequence>MRLLTVFSSSAALLPFVAASIPLLAPCATLDRAAIPCVAGAACIAVNGTVSQCLPASRSAMRDARADRRELEALEKRTGEGGQVNLINGTPFKWKRTYVHGYQMNGWNDHWPTEVAPYSVASVYVEFKTGFLVKTGDDGGEVSYNLDGTPATFQLQAKGKGGFHIDAVLTDMSTVGNDRGKTIGLGWRHDGAVNFALAGTDAGRLVSNSPPQNWMQASLDAFKDVPLGKFVLPASHDSGMSKLDGKTIGATPCNTLTQTKPIRDQLAAGARYFDIRPVISAGNFKTGHYSKIDAIKSWQGGNGQSIQEIIDDLNGFTKDKAEVVILNFSHDLNTDVGNSDYRPLNQDEWNNLYRQLAGINNLYTSPNADTDLTTLSLNTLIGGGKSAVILVFQPDAHDITLDGRQGKGFFWYGQVNAWNSYSDSDDLNSMANDQIKKMHDQSGGYFLLSWTLTQKAAGALLCPAEPSILDLAQKANDAIFTQVLGAASKDAYPKLLYIDKFEDSNMIPLALAINYKVR</sequence>
<organism evidence="2 3">
    <name type="scientific">Exidia glandulosa HHB12029</name>
    <dbReference type="NCBI Taxonomy" id="1314781"/>
    <lineage>
        <taxon>Eukaryota</taxon>
        <taxon>Fungi</taxon>
        <taxon>Dikarya</taxon>
        <taxon>Basidiomycota</taxon>
        <taxon>Agaricomycotina</taxon>
        <taxon>Agaricomycetes</taxon>
        <taxon>Auriculariales</taxon>
        <taxon>Exidiaceae</taxon>
        <taxon>Exidia</taxon>
    </lineage>
</organism>
<dbReference type="PANTHER" id="PTHR13593:SF143">
    <property type="entry name" value="PHOSPHATIDYLINOSITOL-SPECIFIC PHOSPHOLIPASE C X DOMAIN-CONTAINING PROTEIN"/>
    <property type="match status" value="1"/>
</dbReference>
<dbReference type="AlphaFoldDB" id="A0A165QJS0"/>
<keyword evidence="1" id="KW-0732">Signal</keyword>
<protein>
    <submittedName>
        <fullName evidence="2">PLC-like phosphodiesterase</fullName>
    </submittedName>
</protein>
<feature type="chain" id="PRO_5007865226" evidence="1">
    <location>
        <begin position="20"/>
        <end position="518"/>
    </location>
</feature>
<feature type="signal peptide" evidence="1">
    <location>
        <begin position="1"/>
        <end position="19"/>
    </location>
</feature>
<dbReference type="GO" id="GO:0006629">
    <property type="term" value="P:lipid metabolic process"/>
    <property type="evidence" value="ECO:0007669"/>
    <property type="project" value="InterPro"/>
</dbReference>
<dbReference type="Proteomes" id="UP000077266">
    <property type="component" value="Unassembled WGS sequence"/>
</dbReference>
<evidence type="ECO:0000313" key="2">
    <source>
        <dbReference type="EMBL" id="KZW03717.1"/>
    </source>
</evidence>
<dbReference type="GO" id="GO:0008081">
    <property type="term" value="F:phosphoric diester hydrolase activity"/>
    <property type="evidence" value="ECO:0007669"/>
    <property type="project" value="InterPro"/>
</dbReference>
<keyword evidence="3" id="KW-1185">Reference proteome</keyword>
<dbReference type="InterPro" id="IPR017946">
    <property type="entry name" value="PLC-like_Pdiesterase_TIM-brl"/>
</dbReference>